<feature type="non-terminal residue" evidence="10">
    <location>
        <position position="1"/>
    </location>
</feature>
<keyword evidence="5 7" id="KW-0496">Mitochondrion</keyword>
<name>A0A4V1J4H1_9FUNG</name>
<comment type="subcellular location">
    <subcellularLocation>
        <location evidence="1">Mitochondrion inner membrane</location>
        <topology evidence="1">Single-pass membrane protein</topology>
    </subcellularLocation>
</comment>
<protein>
    <submittedName>
        <fullName evidence="10">LETM1-like protein-domain-containing protein</fullName>
    </submittedName>
</protein>
<feature type="domain" description="Letm1 RBD" evidence="9">
    <location>
        <begin position="103"/>
        <end position="295"/>
    </location>
</feature>
<dbReference type="PROSITE" id="PS51758">
    <property type="entry name" value="LETM1_RBD"/>
    <property type="match status" value="1"/>
</dbReference>
<evidence type="ECO:0000256" key="5">
    <source>
        <dbReference type="ARBA" id="ARBA00023128"/>
    </source>
</evidence>
<dbReference type="EMBL" id="ML002844">
    <property type="protein sequence ID" value="RKP35539.1"/>
    <property type="molecule type" value="Genomic_DNA"/>
</dbReference>
<evidence type="ECO:0000259" key="9">
    <source>
        <dbReference type="PROSITE" id="PS51758"/>
    </source>
</evidence>
<sequence length="375" mass="43035">KKPIMQRIKDELHHLWDGTKLLALETRISTKLVARMIKGNTLTRREQRQLSRTSKDLLRLIPFSFFIIVPFMELLLPVALWLFPNMLPSTFQTKKTQEDNRRKLLKVRMEVSKFLRETMAESAKARTPAENEVDELVELFHKIRSTGELAATEDLLKVARTFEEDFTLENLSRPQLVSICRYMNLGIYGLDNMLRNRIRSQMKFIRADDRMINSEGVDTMTIPELQTACSSRGMRALGVSPARLRSELKQWLDLHLNHKVPMTILILMRAFAISSSESATLSPDVLQATLSSLPDNLLSEAELKVSEAHGKATNKQKLAVLEQQEDLIEDELAQEQVSRIGSRRFGETAYYAHFLARYNGHPLFECIVLLKVPTN</sequence>
<dbReference type="PANTHER" id="PTHR14009:SF1">
    <property type="entry name" value="MITOCHONDRIAL PROTON_CALCIUM EXCHANGER PROTEIN"/>
    <property type="match status" value="1"/>
</dbReference>
<accession>A0A4V1J4H1</accession>
<feature type="transmembrane region" description="Helical" evidence="8">
    <location>
        <begin position="57"/>
        <end position="83"/>
    </location>
</feature>
<evidence type="ECO:0000256" key="8">
    <source>
        <dbReference type="SAM" id="Phobius"/>
    </source>
</evidence>
<dbReference type="InterPro" id="IPR033122">
    <property type="entry name" value="LETM1-like_RBD"/>
</dbReference>
<dbReference type="GO" id="GO:0005743">
    <property type="term" value="C:mitochondrial inner membrane"/>
    <property type="evidence" value="ECO:0007669"/>
    <property type="project" value="UniProtKB-SubCell"/>
</dbReference>
<dbReference type="Proteomes" id="UP000268162">
    <property type="component" value="Unassembled WGS sequence"/>
</dbReference>
<dbReference type="Pfam" id="PF07766">
    <property type="entry name" value="LETM1_RBD"/>
    <property type="match status" value="1"/>
</dbReference>
<keyword evidence="6 8" id="KW-0472">Membrane</keyword>
<proteinExistence type="predicted"/>
<keyword evidence="3" id="KW-0999">Mitochondrion inner membrane</keyword>
<evidence type="ECO:0000313" key="11">
    <source>
        <dbReference type="Proteomes" id="UP000268162"/>
    </source>
</evidence>
<evidence type="ECO:0000256" key="2">
    <source>
        <dbReference type="ARBA" id="ARBA00022692"/>
    </source>
</evidence>
<evidence type="ECO:0000256" key="7">
    <source>
        <dbReference type="PROSITE-ProRule" id="PRU01094"/>
    </source>
</evidence>
<gene>
    <name evidence="10" type="ORF">BJ085DRAFT_18799</name>
</gene>
<reference evidence="11" key="1">
    <citation type="journal article" date="2018" name="Nat. Microbiol.">
        <title>Leveraging single-cell genomics to expand the fungal tree of life.</title>
        <authorList>
            <person name="Ahrendt S.R."/>
            <person name="Quandt C.A."/>
            <person name="Ciobanu D."/>
            <person name="Clum A."/>
            <person name="Salamov A."/>
            <person name="Andreopoulos B."/>
            <person name="Cheng J.F."/>
            <person name="Woyke T."/>
            <person name="Pelin A."/>
            <person name="Henrissat B."/>
            <person name="Reynolds N.K."/>
            <person name="Benny G.L."/>
            <person name="Smith M.E."/>
            <person name="James T.Y."/>
            <person name="Grigoriev I.V."/>
        </authorList>
    </citation>
    <scope>NUCLEOTIDE SEQUENCE [LARGE SCALE GENOMIC DNA]</scope>
    <source>
        <strain evidence="11">RSA 468</strain>
    </source>
</reference>
<keyword evidence="4 8" id="KW-1133">Transmembrane helix</keyword>
<keyword evidence="2 8" id="KW-0812">Transmembrane</keyword>
<organism evidence="10 11">
    <name type="scientific">Dimargaris cristalligena</name>
    <dbReference type="NCBI Taxonomy" id="215637"/>
    <lineage>
        <taxon>Eukaryota</taxon>
        <taxon>Fungi</taxon>
        <taxon>Fungi incertae sedis</taxon>
        <taxon>Zoopagomycota</taxon>
        <taxon>Kickxellomycotina</taxon>
        <taxon>Dimargaritomycetes</taxon>
        <taxon>Dimargaritales</taxon>
        <taxon>Dimargaritaceae</taxon>
        <taxon>Dimargaris</taxon>
    </lineage>
</organism>
<dbReference type="GO" id="GO:0043022">
    <property type="term" value="F:ribosome binding"/>
    <property type="evidence" value="ECO:0007669"/>
    <property type="project" value="InterPro"/>
</dbReference>
<evidence type="ECO:0000256" key="1">
    <source>
        <dbReference type="ARBA" id="ARBA00004434"/>
    </source>
</evidence>
<dbReference type="GO" id="GO:0030003">
    <property type="term" value="P:intracellular monoatomic cation homeostasis"/>
    <property type="evidence" value="ECO:0007669"/>
    <property type="project" value="TreeGrafter"/>
</dbReference>
<evidence type="ECO:0000256" key="4">
    <source>
        <dbReference type="ARBA" id="ARBA00022989"/>
    </source>
</evidence>
<dbReference type="InterPro" id="IPR044202">
    <property type="entry name" value="LETM1/MDM38-like"/>
</dbReference>
<evidence type="ECO:0000313" key="10">
    <source>
        <dbReference type="EMBL" id="RKP35539.1"/>
    </source>
</evidence>
<evidence type="ECO:0000256" key="6">
    <source>
        <dbReference type="ARBA" id="ARBA00023136"/>
    </source>
</evidence>
<dbReference type="STRING" id="215637.A0A4V1J4H1"/>
<keyword evidence="11" id="KW-1185">Reference proteome</keyword>
<dbReference type="PANTHER" id="PTHR14009">
    <property type="entry name" value="LEUCINE ZIPPER-EF-HAND CONTAINING TRANSMEMBRANE PROTEIN"/>
    <property type="match status" value="1"/>
</dbReference>
<dbReference type="AlphaFoldDB" id="A0A4V1J4H1"/>
<evidence type="ECO:0000256" key="3">
    <source>
        <dbReference type="ARBA" id="ARBA00022792"/>
    </source>
</evidence>